<dbReference type="InterPro" id="IPR045864">
    <property type="entry name" value="aa-tRNA-synth_II/BPL/LPL"/>
</dbReference>
<comment type="subcellular location">
    <subcellularLocation>
        <location evidence="1 11">Cytoplasm</location>
    </subcellularLocation>
</comment>
<dbReference type="FunFam" id="3.30.110.30:FF:000005">
    <property type="entry name" value="Proline--tRNA ligase"/>
    <property type="match status" value="1"/>
</dbReference>
<dbReference type="GO" id="GO:0004827">
    <property type="term" value="F:proline-tRNA ligase activity"/>
    <property type="evidence" value="ECO:0007669"/>
    <property type="project" value="UniProtKB-UniRule"/>
</dbReference>
<dbReference type="InterPro" id="IPR002316">
    <property type="entry name" value="Pro-tRNA-ligase_IIa"/>
</dbReference>
<dbReference type="Gene3D" id="3.30.110.30">
    <property type="entry name" value="C-terminal domain of ProRS"/>
    <property type="match status" value="1"/>
</dbReference>
<dbReference type="Gene3D" id="3.30.930.10">
    <property type="entry name" value="Bira Bifunctional Protein, Domain 2"/>
    <property type="match status" value="1"/>
</dbReference>
<dbReference type="GO" id="GO:0005524">
    <property type="term" value="F:ATP binding"/>
    <property type="evidence" value="ECO:0007669"/>
    <property type="project" value="UniProtKB-UniRule"/>
</dbReference>
<dbReference type="AlphaFoldDB" id="A0A0H3MY53"/>
<reference evidence="13 14" key="1">
    <citation type="journal article" date="2009" name="Genome Biol.">
        <title>Comparative genome and phenotypic analysis of Clostridium difficile 027 strains provides insight into the evolution of a hypervirulent bacterium.</title>
        <authorList>
            <person name="Stabler R.A."/>
            <person name="He M."/>
            <person name="Dawson L."/>
            <person name="Martin M."/>
            <person name="Valiente E."/>
            <person name="Corton C."/>
            <person name="Lawley T.D."/>
            <person name="Sebaihia M."/>
            <person name="Quail M.A."/>
            <person name="Rose G."/>
            <person name="Gerding D.N."/>
            <person name="Gibert M."/>
            <person name="Popoff M.R."/>
            <person name="Parkhill J."/>
            <person name="Dougan G."/>
            <person name="Wren B.W."/>
        </authorList>
    </citation>
    <scope>NUCLEOTIDE SEQUENCE [LARGE SCALE GENOMIC DNA]</scope>
    <source>
        <strain evidence="13 14">CD196</strain>
    </source>
</reference>
<dbReference type="GO" id="GO:0140096">
    <property type="term" value="F:catalytic activity, acting on a protein"/>
    <property type="evidence" value="ECO:0007669"/>
    <property type="project" value="UniProtKB-ARBA"/>
</dbReference>
<dbReference type="HOGENOM" id="CLU_001882_4_2_9"/>
<dbReference type="Proteomes" id="UP000002068">
    <property type="component" value="Chromosome"/>
</dbReference>
<comment type="catalytic activity">
    <reaction evidence="9 11">
        <text>tRNA(Pro) + L-proline + ATP = L-prolyl-tRNA(Pro) + AMP + diphosphate</text>
        <dbReference type="Rhea" id="RHEA:14305"/>
        <dbReference type="Rhea" id="RHEA-COMP:9700"/>
        <dbReference type="Rhea" id="RHEA-COMP:9702"/>
        <dbReference type="ChEBI" id="CHEBI:30616"/>
        <dbReference type="ChEBI" id="CHEBI:33019"/>
        <dbReference type="ChEBI" id="CHEBI:60039"/>
        <dbReference type="ChEBI" id="CHEBI:78442"/>
        <dbReference type="ChEBI" id="CHEBI:78532"/>
        <dbReference type="ChEBI" id="CHEBI:456215"/>
        <dbReference type="EC" id="6.1.1.15"/>
    </reaction>
</comment>
<evidence type="ECO:0000256" key="9">
    <source>
        <dbReference type="ARBA" id="ARBA00047671"/>
    </source>
</evidence>
<evidence type="ECO:0000256" key="7">
    <source>
        <dbReference type="ARBA" id="ARBA00022917"/>
    </source>
</evidence>
<dbReference type="PANTHER" id="PTHR43382">
    <property type="entry name" value="PROLYL-TRNA SYNTHETASE"/>
    <property type="match status" value="1"/>
</dbReference>
<dbReference type="InterPro" id="IPR033721">
    <property type="entry name" value="ProRS_core_arch_euk"/>
</dbReference>
<accession>A0A0H3MY53</accession>
<dbReference type="CDD" id="cd00862">
    <property type="entry name" value="ProRS_anticodon_zinc"/>
    <property type="match status" value="1"/>
</dbReference>
<comment type="domain">
    <text evidence="11">Consists of three domains: the N-terminal catalytic domain, the anticodon-binding domain and the C-terminal extension.</text>
</comment>
<dbReference type="InterPro" id="IPR017449">
    <property type="entry name" value="Pro-tRNA_synth_II"/>
</dbReference>
<dbReference type="SMART" id="SM00946">
    <property type="entry name" value="ProRS-C_1"/>
    <property type="match status" value="1"/>
</dbReference>
<dbReference type="GO" id="GO:0005737">
    <property type="term" value="C:cytoplasm"/>
    <property type="evidence" value="ECO:0007669"/>
    <property type="project" value="UniProtKB-SubCell"/>
</dbReference>
<dbReference type="GO" id="GO:0006433">
    <property type="term" value="P:prolyl-tRNA aminoacylation"/>
    <property type="evidence" value="ECO:0007669"/>
    <property type="project" value="UniProtKB-UniRule"/>
</dbReference>
<dbReference type="SUPFAM" id="SSF52954">
    <property type="entry name" value="Class II aaRS ABD-related"/>
    <property type="match status" value="1"/>
</dbReference>
<evidence type="ECO:0000256" key="1">
    <source>
        <dbReference type="ARBA" id="ARBA00004496"/>
    </source>
</evidence>
<evidence type="ECO:0000313" key="13">
    <source>
        <dbReference type="EMBL" id="CBA60134.1"/>
    </source>
</evidence>
<feature type="domain" description="Aminoacyl-transfer RNA synthetases class-II family profile" evidence="12">
    <location>
        <begin position="75"/>
        <end position="316"/>
    </location>
</feature>
<dbReference type="KEGG" id="cdc:CD196_0051"/>
<organism evidence="13 14">
    <name type="scientific">Clostridioides difficile (strain CD196)</name>
    <name type="common">Peptoclostridium difficile</name>
    <dbReference type="NCBI Taxonomy" id="645462"/>
    <lineage>
        <taxon>Bacteria</taxon>
        <taxon>Bacillati</taxon>
        <taxon>Bacillota</taxon>
        <taxon>Clostridia</taxon>
        <taxon>Peptostreptococcales</taxon>
        <taxon>Peptostreptococcaceae</taxon>
        <taxon>Clostridioides</taxon>
    </lineage>
</organism>
<dbReference type="Pfam" id="PF09180">
    <property type="entry name" value="ProRS-C_1"/>
    <property type="match status" value="1"/>
</dbReference>
<dbReference type="HAMAP" id="MF_01571">
    <property type="entry name" value="Pro_tRNA_synth_type3"/>
    <property type="match status" value="1"/>
</dbReference>
<dbReference type="Pfam" id="PF00587">
    <property type="entry name" value="tRNA-synt_2b"/>
    <property type="match status" value="1"/>
</dbReference>
<evidence type="ECO:0000256" key="8">
    <source>
        <dbReference type="ARBA" id="ARBA00023146"/>
    </source>
</evidence>
<keyword evidence="5 11" id="KW-0547">Nucleotide-binding</keyword>
<evidence type="ECO:0000259" key="12">
    <source>
        <dbReference type="PROSITE" id="PS50862"/>
    </source>
</evidence>
<evidence type="ECO:0000256" key="11">
    <source>
        <dbReference type="HAMAP-Rule" id="MF_01571"/>
    </source>
</evidence>
<dbReference type="InterPro" id="IPR004154">
    <property type="entry name" value="Anticodon-bd"/>
</dbReference>
<keyword evidence="7 11" id="KW-0648">Protein biosynthesis</keyword>
<evidence type="ECO:0000256" key="6">
    <source>
        <dbReference type="ARBA" id="ARBA00022840"/>
    </source>
</evidence>
<keyword evidence="3 11" id="KW-0963">Cytoplasm</keyword>
<dbReference type="EC" id="6.1.1.15" evidence="11"/>
<evidence type="ECO:0000256" key="4">
    <source>
        <dbReference type="ARBA" id="ARBA00022598"/>
    </source>
</evidence>
<evidence type="ECO:0000313" key="14">
    <source>
        <dbReference type="Proteomes" id="UP000002068"/>
    </source>
</evidence>
<dbReference type="SUPFAM" id="SSF64586">
    <property type="entry name" value="C-terminal domain of ProRS"/>
    <property type="match status" value="1"/>
</dbReference>
<proteinExistence type="inferred from homology"/>
<keyword evidence="6 11" id="KW-0067">ATP-binding</keyword>
<dbReference type="InterPro" id="IPR004499">
    <property type="entry name" value="Pro-tRNA-ligase_IIa_arc-type"/>
</dbReference>
<dbReference type="CDD" id="cd00778">
    <property type="entry name" value="ProRS_core_arch_euk"/>
    <property type="match status" value="1"/>
</dbReference>
<dbReference type="InterPro" id="IPR036621">
    <property type="entry name" value="Anticodon-bd_dom_sf"/>
</dbReference>
<evidence type="ECO:0000256" key="5">
    <source>
        <dbReference type="ARBA" id="ARBA00022741"/>
    </source>
</evidence>
<evidence type="ECO:0000256" key="2">
    <source>
        <dbReference type="ARBA" id="ARBA00011738"/>
    </source>
</evidence>
<dbReference type="InterPro" id="IPR002314">
    <property type="entry name" value="aa-tRNA-synt_IIb"/>
</dbReference>
<dbReference type="InterPro" id="IPR016061">
    <property type="entry name" value="Pro-tRNA_ligase_II_C"/>
</dbReference>
<name>A0A0H3MY53_CLODC</name>
<gene>
    <name evidence="11" type="primary">proS</name>
    <name evidence="13" type="ordered locus">CD196_0051</name>
</gene>
<sequence length="510" mass="58773">MYFIDTILSIYKDIKWCFFIKQINEEVIEMAKNEKQFVEEITKMEDDFPQWYTDVITKTDLVDYAPVKGFMVVKPYGYALWEKMQEFMDKKFKETGHKNCYFPLLIPESLLNKEAEHVEGFAPEVAWVTHGGNKKLEERLCVRPTSETIICTMYAKWLKSYRELPYLYNQWCSVVRWEKSTRPFLRTSEFLWQEGHTLHETAEEAQEETIQQLEVYKALCEELLAMPVVAGQKSESEKFAGGERTYTIEAMMHDGKALQSGTSHFLGQHFTKAFDITFADREGNLANPYHTSWGASTRLIGGLIMTHSDNRGLVLPPRVAPIQVVIVPIAAKKGNVMETVDKIYADLKTKGVAVEVDDRDNYTTGWKFNEWEMKGAPVRVEIGPKDIENNQAMVFRRDTLEKDSMPLEGLADAICDLFDVIHNDMFEKARKHREDNTSIVENMDEFRKALEEKPGFIKTMWCGDAECEAKIKEETGATIRCLPFEQENLGHKCVYCGKEADSMVVMAKAY</sequence>
<protein>
    <recommendedName>
        <fullName evidence="11">Proline--tRNA ligase</fullName>
        <ecNumber evidence="11">6.1.1.15</ecNumber>
    </recommendedName>
    <alternativeName>
        <fullName evidence="11">Prolyl-tRNA synthetase</fullName>
        <shortName evidence="11">ProRS</shortName>
    </alternativeName>
</protein>
<keyword evidence="4 11" id="KW-0436">Ligase</keyword>
<dbReference type="FunFam" id="3.40.50.800:FF:000005">
    <property type="entry name" value="bifunctional glutamate/proline--tRNA ligase"/>
    <property type="match status" value="1"/>
</dbReference>
<dbReference type="InterPro" id="IPR006195">
    <property type="entry name" value="aa-tRNA-synth_II"/>
</dbReference>
<dbReference type="SUPFAM" id="SSF55681">
    <property type="entry name" value="Class II aaRS and biotin synthetases"/>
    <property type="match status" value="1"/>
</dbReference>
<keyword evidence="8 11" id="KW-0030">Aminoacyl-tRNA synthetase</keyword>
<dbReference type="PANTHER" id="PTHR43382:SF2">
    <property type="entry name" value="BIFUNCTIONAL GLUTAMATE_PROLINE--TRNA LIGASE"/>
    <property type="match status" value="1"/>
</dbReference>
<dbReference type="FunFam" id="3.30.930.10:FF:000023">
    <property type="entry name" value="Proline--tRNA ligase"/>
    <property type="match status" value="1"/>
</dbReference>
<comment type="similarity">
    <text evidence="10 11">Belongs to the class-II aminoacyl-tRNA synthetase family. ProS type 3 subfamily.</text>
</comment>
<dbReference type="EMBL" id="FN538970">
    <property type="protein sequence ID" value="CBA60134.1"/>
    <property type="molecule type" value="Genomic_DNA"/>
</dbReference>
<evidence type="ECO:0000256" key="10">
    <source>
        <dbReference type="ARBA" id="ARBA00060806"/>
    </source>
</evidence>
<dbReference type="PROSITE" id="PS50862">
    <property type="entry name" value="AA_TRNA_LIGASE_II"/>
    <property type="match status" value="1"/>
</dbReference>
<dbReference type="NCBIfam" id="TIGR00408">
    <property type="entry name" value="proS_fam_I"/>
    <property type="match status" value="1"/>
</dbReference>
<comment type="function">
    <text evidence="11">Catalyzes the attachment of proline to tRNA(Pro) in a two-step reaction: proline is first activated by ATP to form Pro-AMP and then transferred to the acceptor end of tRNA(Pro).</text>
</comment>
<dbReference type="GO" id="GO:0017101">
    <property type="term" value="C:aminoacyl-tRNA synthetase multienzyme complex"/>
    <property type="evidence" value="ECO:0007669"/>
    <property type="project" value="TreeGrafter"/>
</dbReference>
<dbReference type="PRINTS" id="PR01046">
    <property type="entry name" value="TRNASYNTHPRO"/>
</dbReference>
<evidence type="ECO:0000256" key="3">
    <source>
        <dbReference type="ARBA" id="ARBA00022490"/>
    </source>
</evidence>
<dbReference type="GO" id="GO:0016740">
    <property type="term" value="F:transferase activity"/>
    <property type="evidence" value="ECO:0007669"/>
    <property type="project" value="UniProtKB-ARBA"/>
</dbReference>
<dbReference type="Pfam" id="PF03129">
    <property type="entry name" value="HGTP_anticodon"/>
    <property type="match status" value="1"/>
</dbReference>
<dbReference type="Gene3D" id="3.40.50.800">
    <property type="entry name" value="Anticodon-binding domain"/>
    <property type="match status" value="1"/>
</dbReference>
<comment type="subunit">
    <text evidence="2 11">Homodimer.</text>
</comment>